<evidence type="ECO:0000259" key="5">
    <source>
        <dbReference type="Pfam" id="PF25989"/>
    </source>
</evidence>
<dbReference type="EMBL" id="NPDZ01000012">
    <property type="protein sequence ID" value="PJZ72182.1"/>
    <property type="molecule type" value="Genomic_DNA"/>
</dbReference>
<dbReference type="InterPro" id="IPR058637">
    <property type="entry name" value="YknX-like_C"/>
</dbReference>
<comment type="caution">
    <text evidence="7">The sequence shown here is derived from an EMBL/GenBank/DDBJ whole genome shotgun (WGS) entry which is preliminary data.</text>
</comment>
<dbReference type="AlphaFoldDB" id="A0A2M9ZJH8"/>
<evidence type="ECO:0000256" key="2">
    <source>
        <dbReference type="ARBA" id="ARBA00023054"/>
    </source>
</evidence>
<protein>
    <submittedName>
        <fullName evidence="7">Secretion protein HlyD</fullName>
    </submittedName>
</protein>
<keyword evidence="2" id="KW-0175">Coiled coil</keyword>
<reference evidence="8 9" key="1">
    <citation type="submission" date="2017-07" db="EMBL/GenBank/DDBJ databases">
        <title>Leptospira spp. isolated from tropical soils.</title>
        <authorList>
            <person name="Thibeaux R."/>
            <person name="Iraola G."/>
            <person name="Ferres I."/>
            <person name="Bierque E."/>
            <person name="Girault D."/>
            <person name="Soupe-Gilbert M.-E."/>
            <person name="Picardeau M."/>
            <person name="Goarant C."/>
        </authorList>
    </citation>
    <scope>NUCLEOTIDE SEQUENCE [LARGE SCALE GENOMIC DNA]</scope>
    <source>
        <strain evidence="7 9">FH1-B-B1</strain>
        <strain evidence="6 8">FH1-B-C1</strain>
    </source>
</reference>
<feature type="domain" description="YknX-like C-terminal permuted SH3-like" evidence="5">
    <location>
        <begin position="225"/>
        <end position="290"/>
    </location>
</feature>
<comment type="subcellular location">
    <subcellularLocation>
        <location evidence="1">Cell envelope</location>
    </subcellularLocation>
</comment>
<evidence type="ECO:0000259" key="4">
    <source>
        <dbReference type="Pfam" id="PF00364"/>
    </source>
</evidence>
<dbReference type="RefSeq" id="WP_100714704.1">
    <property type="nucleotide sequence ID" value="NZ_NPDY01000015.1"/>
</dbReference>
<dbReference type="Proteomes" id="UP000231990">
    <property type="component" value="Unassembled WGS sequence"/>
</dbReference>
<dbReference type="PANTHER" id="PTHR32347:SF29">
    <property type="entry name" value="UPF0194 MEMBRANE PROTEIN YBHG"/>
    <property type="match status" value="1"/>
</dbReference>
<keyword evidence="3" id="KW-0812">Transmembrane</keyword>
<dbReference type="PANTHER" id="PTHR32347">
    <property type="entry name" value="EFFLUX SYSTEM COMPONENT YKNX-RELATED"/>
    <property type="match status" value="1"/>
</dbReference>
<evidence type="ECO:0000313" key="6">
    <source>
        <dbReference type="EMBL" id="PJZ68851.1"/>
    </source>
</evidence>
<evidence type="ECO:0000313" key="7">
    <source>
        <dbReference type="EMBL" id="PJZ72182.1"/>
    </source>
</evidence>
<gene>
    <name evidence="6" type="ORF">CH360_14145</name>
    <name evidence="7" type="ORF">CH373_15685</name>
</gene>
<dbReference type="OrthoDB" id="9791520at2"/>
<keyword evidence="3" id="KW-0472">Membrane</keyword>
<dbReference type="Gene3D" id="2.40.50.100">
    <property type="match status" value="1"/>
</dbReference>
<dbReference type="GO" id="GO:0030313">
    <property type="term" value="C:cell envelope"/>
    <property type="evidence" value="ECO:0007669"/>
    <property type="project" value="UniProtKB-SubCell"/>
</dbReference>
<dbReference type="SUPFAM" id="SSF51230">
    <property type="entry name" value="Single hybrid motif"/>
    <property type="match status" value="1"/>
</dbReference>
<organism evidence="7 9">
    <name type="scientific">Leptospira perolatii</name>
    <dbReference type="NCBI Taxonomy" id="2023191"/>
    <lineage>
        <taxon>Bacteria</taxon>
        <taxon>Pseudomonadati</taxon>
        <taxon>Spirochaetota</taxon>
        <taxon>Spirochaetia</taxon>
        <taxon>Leptospirales</taxon>
        <taxon>Leptospiraceae</taxon>
        <taxon>Leptospira</taxon>
    </lineage>
</organism>
<dbReference type="InterPro" id="IPR050465">
    <property type="entry name" value="UPF0194_transport"/>
</dbReference>
<keyword evidence="8" id="KW-1185">Reference proteome</keyword>
<dbReference type="EMBL" id="NPDY01000015">
    <property type="protein sequence ID" value="PJZ68851.1"/>
    <property type="molecule type" value="Genomic_DNA"/>
</dbReference>
<accession>A0A2M9ZJH8</accession>
<dbReference type="Pfam" id="PF25989">
    <property type="entry name" value="YknX_C"/>
    <property type="match status" value="1"/>
</dbReference>
<dbReference type="Proteomes" id="UP000231962">
    <property type="component" value="Unassembled WGS sequence"/>
</dbReference>
<name>A0A2M9ZJH8_9LEPT</name>
<evidence type="ECO:0000313" key="9">
    <source>
        <dbReference type="Proteomes" id="UP000231990"/>
    </source>
</evidence>
<feature type="domain" description="Lipoyl-binding" evidence="4">
    <location>
        <begin position="74"/>
        <end position="132"/>
    </location>
</feature>
<dbReference type="InterPro" id="IPR000089">
    <property type="entry name" value="Biotin_lipoyl"/>
</dbReference>
<keyword evidence="3" id="KW-1133">Transmembrane helix</keyword>
<dbReference type="InterPro" id="IPR011053">
    <property type="entry name" value="Single_hybrid_motif"/>
</dbReference>
<evidence type="ECO:0000256" key="1">
    <source>
        <dbReference type="ARBA" id="ARBA00004196"/>
    </source>
</evidence>
<dbReference type="Gene3D" id="2.40.420.20">
    <property type="match status" value="1"/>
</dbReference>
<dbReference type="Pfam" id="PF00364">
    <property type="entry name" value="Biotin_lipoyl"/>
    <property type="match status" value="1"/>
</dbReference>
<feature type="transmembrane region" description="Helical" evidence="3">
    <location>
        <begin position="12"/>
        <end position="33"/>
    </location>
</feature>
<evidence type="ECO:0000313" key="8">
    <source>
        <dbReference type="Proteomes" id="UP000231962"/>
    </source>
</evidence>
<proteinExistence type="predicted"/>
<evidence type="ECO:0000256" key="3">
    <source>
        <dbReference type="SAM" id="Phobius"/>
    </source>
</evidence>
<sequence length="291" mass="32214">MKINEKIIQLLRIRSVQIGLGVFILVLFLWFIFRSNPVTSETGKVRIGTYEQIVEEEGYTQVKDKFTLYSPVNGVMKRITKHPGETVSKGETVVILEWDYERPIKSPIQGTILKILRISEGPVTMGTPLLEIGDTSKLEIVSEILTQEAVHIHSGDLVQIDGWGGGNLEGKIRLVEPSAFTKVSALGVEEQRVRVLIDFAPPHEMGEGFQVRCKIVASKKPNSIIVPTAALFRDGQDWAAFKVTKGKAYKTKVSIDSRSGADALVAEGLKEGDEVILYPSESIRDGVKIKK</sequence>